<reference evidence="2 3" key="1">
    <citation type="journal article" date="2015" name="Int. J. Syst. Evol. Microbiol.">
        <title>Description of Sphingopyxis fribergensis sp. nov. - a soil bacterium with the ability to degrade styrene and phenylacetic acid.</title>
        <authorList>
            <person name="Oelschlagel M."/>
            <person name="Ruckert C."/>
            <person name="Kalinowski J."/>
            <person name="Schmidt G."/>
            <person name="Schlomann M."/>
            <person name="Tischler D."/>
        </authorList>
    </citation>
    <scope>NUCLEOTIDE SEQUENCE [LARGE SCALE GENOMIC DNA]</scope>
    <source>
        <strain evidence="2 3">Kp5.2</strain>
    </source>
</reference>
<dbReference type="EMBL" id="CP009122">
    <property type="protein sequence ID" value="AJA08054.1"/>
    <property type="molecule type" value="Genomic_DNA"/>
</dbReference>
<protein>
    <submittedName>
        <fullName evidence="2">UspA domain-containing protein</fullName>
    </submittedName>
</protein>
<dbReference type="STRING" id="1515612.SKP52_05645"/>
<evidence type="ECO:0000256" key="1">
    <source>
        <dbReference type="ARBA" id="ARBA00008791"/>
    </source>
</evidence>
<dbReference type="HOGENOM" id="CLU_049301_5_2_5"/>
<comment type="similarity">
    <text evidence="1">Belongs to the universal stress protein A family.</text>
</comment>
<keyword evidence="3" id="KW-1185">Reference proteome</keyword>
<accession>A0A0A7PDL2</accession>
<dbReference type="PANTHER" id="PTHR46268">
    <property type="entry name" value="STRESS RESPONSE PROTEIN NHAX"/>
    <property type="match status" value="1"/>
</dbReference>
<dbReference type="RefSeq" id="WP_039572646.1">
    <property type="nucleotide sequence ID" value="NZ_CP009122.1"/>
</dbReference>
<name>A0A0A7PDL2_9SPHN</name>
<evidence type="ECO:0000313" key="2">
    <source>
        <dbReference type="EMBL" id="AJA08054.1"/>
    </source>
</evidence>
<organism evidence="2 3">
    <name type="scientific">Sphingopyxis fribergensis</name>
    <dbReference type="NCBI Taxonomy" id="1515612"/>
    <lineage>
        <taxon>Bacteria</taxon>
        <taxon>Pseudomonadati</taxon>
        <taxon>Pseudomonadota</taxon>
        <taxon>Alphaproteobacteria</taxon>
        <taxon>Sphingomonadales</taxon>
        <taxon>Sphingomonadaceae</taxon>
        <taxon>Sphingopyxis</taxon>
    </lineage>
</organism>
<gene>
    <name evidence="2" type="ORF">SKP52_05645</name>
</gene>
<proteinExistence type="inferred from homology"/>
<dbReference type="AlphaFoldDB" id="A0A0A7PDL2"/>
<dbReference type="PANTHER" id="PTHR46268:SF15">
    <property type="entry name" value="UNIVERSAL STRESS PROTEIN HP_0031"/>
    <property type="match status" value="1"/>
</dbReference>
<dbReference type="Proteomes" id="UP000030907">
    <property type="component" value="Chromosome"/>
</dbReference>
<evidence type="ECO:0000313" key="3">
    <source>
        <dbReference type="Proteomes" id="UP000030907"/>
    </source>
</evidence>
<dbReference type="OrthoDB" id="9804721at2"/>
<dbReference type="Gene3D" id="3.40.50.12370">
    <property type="match status" value="1"/>
</dbReference>
<dbReference type="SUPFAM" id="SSF52402">
    <property type="entry name" value="Adenine nucleotide alpha hydrolases-like"/>
    <property type="match status" value="2"/>
</dbReference>
<sequence length="265" mass="28613">MKNILLLVHDDPGQEARLETALDIVRALDGHLSCLDVTPNPFLVNNRFFTLNDTVELLNQYDSEATNKGVITDRLSRDDVSWSWTDVDGDIAEAVLAAANFADLIILNRALEDYPLSDMRGVASRVVAHTHAPVLAVPESAERFEFDRALVAWDGGASAAAALRAAVPLLALAQDVEIFHAREDEAGLEASLAVSYLARHGVEAVSRVIDGSGTRADLLIAGECEAWGADYIVMGAYGRGRLCETFGGVTKRMLGDSKLPLLMSH</sequence>
<dbReference type="KEGG" id="sphk:SKP52_05645"/>